<keyword evidence="2" id="KW-1185">Reference proteome</keyword>
<protein>
    <submittedName>
        <fullName evidence="1">Uncharacterized protein</fullName>
    </submittedName>
</protein>
<comment type="caution">
    <text evidence="1">The sequence shown here is derived from an EMBL/GenBank/DDBJ whole genome shotgun (WGS) entry which is preliminary data.</text>
</comment>
<organism evidence="1 2">
    <name type="scientific">Cichorium intybus</name>
    <name type="common">Chicory</name>
    <dbReference type="NCBI Taxonomy" id="13427"/>
    <lineage>
        <taxon>Eukaryota</taxon>
        <taxon>Viridiplantae</taxon>
        <taxon>Streptophyta</taxon>
        <taxon>Embryophyta</taxon>
        <taxon>Tracheophyta</taxon>
        <taxon>Spermatophyta</taxon>
        <taxon>Magnoliopsida</taxon>
        <taxon>eudicotyledons</taxon>
        <taxon>Gunneridae</taxon>
        <taxon>Pentapetalae</taxon>
        <taxon>asterids</taxon>
        <taxon>campanulids</taxon>
        <taxon>Asterales</taxon>
        <taxon>Asteraceae</taxon>
        <taxon>Cichorioideae</taxon>
        <taxon>Cichorieae</taxon>
        <taxon>Cichoriinae</taxon>
        <taxon>Cichorium</taxon>
    </lineage>
</organism>
<sequence>MTMSLVSDIVKSNLSYCNVFIEDLYIKLGHMFGFEKSNAWRNLVYQNAAGVTKHTGDEPFSVFSKAARDFGDLYMCLIEEEMDMYITTLLLSSQSLDAMERYRSETRHKGL</sequence>
<gene>
    <name evidence="1" type="ORF">L2E82_01309</name>
</gene>
<name>A0ACB9H006_CICIN</name>
<dbReference type="Proteomes" id="UP001055811">
    <property type="component" value="Linkage Group LG01"/>
</dbReference>
<reference evidence="2" key="1">
    <citation type="journal article" date="2022" name="Mol. Ecol. Resour.">
        <title>The genomes of chicory, endive, great burdock and yacon provide insights into Asteraceae palaeo-polyploidization history and plant inulin production.</title>
        <authorList>
            <person name="Fan W."/>
            <person name="Wang S."/>
            <person name="Wang H."/>
            <person name="Wang A."/>
            <person name="Jiang F."/>
            <person name="Liu H."/>
            <person name="Zhao H."/>
            <person name="Xu D."/>
            <person name="Zhang Y."/>
        </authorList>
    </citation>
    <scope>NUCLEOTIDE SEQUENCE [LARGE SCALE GENOMIC DNA]</scope>
    <source>
        <strain evidence="2">cv. Punajuju</strain>
    </source>
</reference>
<accession>A0ACB9H006</accession>
<evidence type="ECO:0000313" key="2">
    <source>
        <dbReference type="Proteomes" id="UP001055811"/>
    </source>
</evidence>
<dbReference type="EMBL" id="CM042009">
    <property type="protein sequence ID" value="KAI3788540.1"/>
    <property type="molecule type" value="Genomic_DNA"/>
</dbReference>
<reference evidence="1 2" key="2">
    <citation type="journal article" date="2022" name="Mol. Ecol. Resour.">
        <title>The genomes of chicory, endive, great burdock and yacon provide insights into Asteraceae paleo-polyploidization history and plant inulin production.</title>
        <authorList>
            <person name="Fan W."/>
            <person name="Wang S."/>
            <person name="Wang H."/>
            <person name="Wang A."/>
            <person name="Jiang F."/>
            <person name="Liu H."/>
            <person name="Zhao H."/>
            <person name="Xu D."/>
            <person name="Zhang Y."/>
        </authorList>
    </citation>
    <scope>NUCLEOTIDE SEQUENCE [LARGE SCALE GENOMIC DNA]</scope>
    <source>
        <strain evidence="2">cv. Punajuju</strain>
        <tissue evidence="1">Leaves</tissue>
    </source>
</reference>
<proteinExistence type="predicted"/>
<evidence type="ECO:0000313" key="1">
    <source>
        <dbReference type="EMBL" id="KAI3788540.1"/>
    </source>
</evidence>